<evidence type="ECO:0000313" key="9">
    <source>
        <dbReference type="EMBL" id="RJL36220.1"/>
    </source>
</evidence>
<comment type="similarity">
    <text evidence="1 7">Belongs to the cytochrome P450 family.</text>
</comment>
<dbReference type="Gene3D" id="1.10.630.10">
    <property type="entry name" value="Cytochrome P450"/>
    <property type="match status" value="1"/>
</dbReference>
<keyword evidence="3 7" id="KW-0479">Metal-binding</keyword>
<dbReference type="Proteomes" id="UP000265768">
    <property type="component" value="Unassembled WGS sequence"/>
</dbReference>
<keyword evidence="6 7" id="KW-0503">Monooxygenase</keyword>
<dbReference type="AlphaFoldDB" id="A0A3A4B6G1"/>
<comment type="caution">
    <text evidence="9">The sequence shown here is derived from an EMBL/GenBank/DDBJ whole genome shotgun (WGS) entry which is preliminary data.</text>
</comment>
<dbReference type="Pfam" id="PF00067">
    <property type="entry name" value="p450"/>
    <property type="match status" value="1"/>
</dbReference>
<dbReference type="InterPro" id="IPR002397">
    <property type="entry name" value="Cyt_P450_B"/>
</dbReference>
<evidence type="ECO:0000256" key="1">
    <source>
        <dbReference type="ARBA" id="ARBA00010617"/>
    </source>
</evidence>
<dbReference type="PROSITE" id="PS00086">
    <property type="entry name" value="CYTOCHROME_P450"/>
    <property type="match status" value="1"/>
</dbReference>
<evidence type="ECO:0000256" key="5">
    <source>
        <dbReference type="ARBA" id="ARBA00023004"/>
    </source>
</evidence>
<dbReference type="InterPro" id="IPR036396">
    <property type="entry name" value="Cyt_P450_sf"/>
</dbReference>
<feature type="region of interest" description="Disordered" evidence="8">
    <location>
        <begin position="1"/>
        <end position="22"/>
    </location>
</feature>
<dbReference type="GO" id="GO:0016705">
    <property type="term" value="F:oxidoreductase activity, acting on paired donors, with incorporation or reduction of molecular oxygen"/>
    <property type="evidence" value="ECO:0007669"/>
    <property type="project" value="InterPro"/>
</dbReference>
<dbReference type="GO" id="GO:0004497">
    <property type="term" value="F:monooxygenase activity"/>
    <property type="evidence" value="ECO:0007669"/>
    <property type="project" value="UniProtKB-KW"/>
</dbReference>
<dbReference type="PRINTS" id="PR00359">
    <property type="entry name" value="BP450"/>
</dbReference>
<evidence type="ECO:0000256" key="6">
    <source>
        <dbReference type="ARBA" id="ARBA00023033"/>
    </source>
</evidence>
<dbReference type="PANTHER" id="PTHR46696">
    <property type="entry name" value="P450, PUTATIVE (EUROFUNG)-RELATED"/>
    <property type="match status" value="1"/>
</dbReference>
<gene>
    <name evidence="9" type="ORF">D5H75_03220</name>
</gene>
<keyword evidence="10" id="KW-1185">Reference proteome</keyword>
<sequence length="395" mass="42513">MPAARAPEEDVPPVPEAEAGSAGAPGAYARLRAGRPVTRARLPQGEAVWVVSRYADVRRALADERLVRPVIATWPPGRGTASAARVLTLLELNGADHARVRRASAPAFAPRGLERLAPVVREIAGQHADAIARQGPPADLVAGFTEPFPLRVLCALLGVPEEERGEFVPHVETVLAATLVPLERVLGALERLQEYAEGLVDRGRARGSGLLGELAGTLERDDLVTLTVSLLMAGYKTNVQHFANALLTLLDAGPAARELVTPAAMDGTVEELLRHVPLMNAIVVLVATEDLEIAGRPVRRGDAVLPIIASANRDASVFTAADDFDPARRPNPHLAFGRGPHYCLGAHLTRLQLRIMLETLFARLPAMRLAIPREDLRWEEPSSPLRAPLTLPVTW</sequence>
<dbReference type="InterPro" id="IPR001128">
    <property type="entry name" value="Cyt_P450"/>
</dbReference>
<keyword evidence="2 7" id="KW-0349">Heme</keyword>
<dbReference type="FunFam" id="1.10.630.10:FF:000018">
    <property type="entry name" value="Cytochrome P450 monooxygenase"/>
    <property type="match status" value="1"/>
</dbReference>
<dbReference type="InterPro" id="IPR017972">
    <property type="entry name" value="Cyt_P450_CS"/>
</dbReference>
<evidence type="ECO:0000313" key="10">
    <source>
        <dbReference type="Proteomes" id="UP000265768"/>
    </source>
</evidence>
<organism evidence="9 10">
    <name type="scientific">Bailinhaonella thermotolerans</name>
    <dbReference type="NCBI Taxonomy" id="1070861"/>
    <lineage>
        <taxon>Bacteria</taxon>
        <taxon>Bacillati</taxon>
        <taxon>Actinomycetota</taxon>
        <taxon>Actinomycetes</taxon>
        <taxon>Streptosporangiales</taxon>
        <taxon>Streptosporangiaceae</taxon>
        <taxon>Bailinhaonella</taxon>
    </lineage>
</organism>
<dbReference type="PANTHER" id="PTHR46696:SF1">
    <property type="entry name" value="CYTOCHROME P450 YJIB-RELATED"/>
    <property type="match status" value="1"/>
</dbReference>
<proteinExistence type="inferred from homology"/>
<evidence type="ECO:0000256" key="4">
    <source>
        <dbReference type="ARBA" id="ARBA00023002"/>
    </source>
</evidence>
<name>A0A3A4B6G1_9ACTN</name>
<reference evidence="9 10" key="1">
    <citation type="submission" date="2018-09" db="EMBL/GenBank/DDBJ databases">
        <title>YIM 75507 draft genome.</title>
        <authorList>
            <person name="Tang S."/>
            <person name="Feng Y."/>
        </authorList>
    </citation>
    <scope>NUCLEOTIDE SEQUENCE [LARGE SCALE GENOMIC DNA]</scope>
    <source>
        <strain evidence="9 10">YIM 75507</strain>
    </source>
</reference>
<dbReference type="GO" id="GO:0005506">
    <property type="term" value="F:iron ion binding"/>
    <property type="evidence" value="ECO:0007669"/>
    <property type="project" value="InterPro"/>
</dbReference>
<evidence type="ECO:0000256" key="3">
    <source>
        <dbReference type="ARBA" id="ARBA00022723"/>
    </source>
</evidence>
<keyword evidence="4 7" id="KW-0560">Oxidoreductase</keyword>
<dbReference type="EMBL" id="QZEY01000001">
    <property type="protein sequence ID" value="RJL36220.1"/>
    <property type="molecule type" value="Genomic_DNA"/>
</dbReference>
<keyword evidence="5 7" id="KW-0408">Iron</keyword>
<accession>A0A3A4B6G1</accession>
<dbReference type="SUPFAM" id="SSF48264">
    <property type="entry name" value="Cytochrome P450"/>
    <property type="match status" value="1"/>
</dbReference>
<dbReference type="GO" id="GO:0020037">
    <property type="term" value="F:heme binding"/>
    <property type="evidence" value="ECO:0007669"/>
    <property type="project" value="InterPro"/>
</dbReference>
<dbReference type="OrthoDB" id="3435869at2"/>
<evidence type="ECO:0000256" key="7">
    <source>
        <dbReference type="RuleBase" id="RU000461"/>
    </source>
</evidence>
<protein>
    <submittedName>
        <fullName evidence="9">Cytochrome P450</fullName>
    </submittedName>
</protein>
<evidence type="ECO:0000256" key="8">
    <source>
        <dbReference type="SAM" id="MobiDB-lite"/>
    </source>
</evidence>
<evidence type="ECO:0000256" key="2">
    <source>
        <dbReference type="ARBA" id="ARBA00022617"/>
    </source>
</evidence>